<dbReference type="PRINTS" id="PR00088">
    <property type="entry name" value="HAEMOXYGNASE"/>
</dbReference>
<dbReference type="PANTHER" id="PTHR10720">
    <property type="entry name" value="HEME OXYGENASE"/>
    <property type="match status" value="1"/>
</dbReference>
<evidence type="ECO:0000313" key="6">
    <source>
        <dbReference type="Proteomes" id="UP001589707"/>
    </source>
</evidence>
<evidence type="ECO:0000256" key="2">
    <source>
        <dbReference type="ARBA" id="ARBA00022723"/>
    </source>
</evidence>
<dbReference type="Pfam" id="PF01126">
    <property type="entry name" value="Heme_oxygenase"/>
    <property type="match status" value="1"/>
</dbReference>
<dbReference type="InterPro" id="IPR002051">
    <property type="entry name" value="Haem_Oase"/>
</dbReference>
<protein>
    <submittedName>
        <fullName evidence="5">Heme oxygenase (Biliverdin-producing)</fullName>
    </submittedName>
</protein>
<sequence length="222" mass="24503">MTMTTHETDAPPSLSFSQRLREETMRPHREAESEPFITDLMAGRLDRGAYQALLEQYAVIYPTLEVVVREQPASSVLSSFDHPGLARTAAINADLNVLAGPDRLPPVALPATRALTERINSGLPAERLLAHHYLRYLGDLSGGLAIGRLVSRHYGIEPEALSMWRFEGITKPKVFKDRYRTLLDDAQLSPAQQDALIDEAATGYRLNQAIFAELGLTHTAAA</sequence>
<keyword evidence="6" id="KW-1185">Reference proteome</keyword>
<feature type="region of interest" description="Disordered" evidence="4">
    <location>
        <begin position="1"/>
        <end position="33"/>
    </location>
</feature>
<organism evidence="5 6">
    <name type="scientific">Brevibacterium otitidis</name>
    <dbReference type="NCBI Taxonomy" id="53364"/>
    <lineage>
        <taxon>Bacteria</taxon>
        <taxon>Bacillati</taxon>
        <taxon>Actinomycetota</taxon>
        <taxon>Actinomycetes</taxon>
        <taxon>Micrococcales</taxon>
        <taxon>Brevibacteriaceae</taxon>
        <taxon>Brevibacterium</taxon>
    </lineage>
</organism>
<name>A0ABV5WYT1_9MICO</name>
<dbReference type="RefSeq" id="WP_376837522.1">
    <property type="nucleotide sequence ID" value="NZ_JBHMAU010000003.1"/>
</dbReference>
<dbReference type="InterPro" id="IPR016084">
    <property type="entry name" value="Haem_Oase-like_multi-hlx"/>
</dbReference>
<dbReference type="SUPFAM" id="SSF48613">
    <property type="entry name" value="Heme oxygenase-like"/>
    <property type="match status" value="1"/>
</dbReference>
<dbReference type="PIRSF" id="PIRSF000343">
    <property type="entry name" value="Haem_Oase"/>
    <property type="match status" value="1"/>
</dbReference>
<keyword evidence="1" id="KW-0349">Heme</keyword>
<dbReference type="Gene3D" id="1.20.910.10">
    <property type="entry name" value="Heme oxygenase-like"/>
    <property type="match status" value="1"/>
</dbReference>
<reference evidence="5 6" key="1">
    <citation type="submission" date="2024-09" db="EMBL/GenBank/DDBJ databases">
        <authorList>
            <person name="Sun Q."/>
            <person name="Mori K."/>
        </authorList>
    </citation>
    <scope>NUCLEOTIDE SEQUENCE [LARGE SCALE GENOMIC DNA]</scope>
    <source>
        <strain evidence="5 6">JCM 11683</strain>
    </source>
</reference>
<evidence type="ECO:0000313" key="5">
    <source>
        <dbReference type="EMBL" id="MFB9774874.1"/>
    </source>
</evidence>
<evidence type="ECO:0000256" key="3">
    <source>
        <dbReference type="ARBA" id="ARBA00023004"/>
    </source>
</evidence>
<keyword evidence="2" id="KW-0479">Metal-binding</keyword>
<evidence type="ECO:0000256" key="4">
    <source>
        <dbReference type="SAM" id="MobiDB-lite"/>
    </source>
</evidence>
<dbReference type="PANTHER" id="PTHR10720:SF0">
    <property type="entry name" value="HEME OXYGENASE"/>
    <property type="match status" value="1"/>
</dbReference>
<dbReference type="EMBL" id="JBHMAU010000003">
    <property type="protein sequence ID" value="MFB9774874.1"/>
    <property type="molecule type" value="Genomic_DNA"/>
</dbReference>
<proteinExistence type="predicted"/>
<keyword evidence="3" id="KW-0408">Iron</keyword>
<feature type="compositionally biased region" description="Basic and acidic residues" evidence="4">
    <location>
        <begin position="19"/>
        <end position="32"/>
    </location>
</feature>
<accession>A0ABV5WYT1</accession>
<dbReference type="Proteomes" id="UP001589707">
    <property type="component" value="Unassembled WGS sequence"/>
</dbReference>
<dbReference type="CDD" id="cd19165">
    <property type="entry name" value="HemeO"/>
    <property type="match status" value="1"/>
</dbReference>
<dbReference type="InterPro" id="IPR016053">
    <property type="entry name" value="Haem_Oase-like"/>
</dbReference>
<gene>
    <name evidence="5" type="ORF">ACFFN1_00270</name>
</gene>
<evidence type="ECO:0000256" key="1">
    <source>
        <dbReference type="ARBA" id="ARBA00022617"/>
    </source>
</evidence>
<comment type="caution">
    <text evidence="5">The sequence shown here is derived from an EMBL/GenBank/DDBJ whole genome shotgun (WGS) entry which is preliminary data.</text>
</comment>